<evidence type="ECO:0000256" key="1">
    <source>
        <dbReference type="SAM" id="Phobius"/>
    </source>
</evidence>
<dbReference type="EMBL" id="JAFKCT010000002">
    <property type="protein sequence ID" value="MBN7810861.1"/>
    <property type="molecule type" value="Genomic_DNA"/>
</dbReference>
<keyword evidence="3" id="KW-1185">Reference proteome</keyword>
<keyword evidence="1" id="KW-1133">Transmembrane helix</keyword>
<name>A0ABS3C193_9BACT</name>
<feature type="transmembrane region" description="Helical" evidence="1">
    <location>
        <begin position="14"/>
        <end position="32"/>
    </location>
</feature>
<dbReference type="Proteomes" id="UP000664317">
    <property type="component" value="Unassembled WGS sequence"/>
</dbReference>
<accession>A0ABS3C193</accession>
<sequence>MDASQSRKHDRRKAFYLIIAAALLYNLFLWFASKEDDATPTPAKNELTSHSLHE</sequence>
<keyword evidence="1" id="KW-0472">Membrane</keyword>
<dbReference type="RefSeq" id="WP_206577624.1">
    <property type="nucleotide sequence ID" value="NZ_JAFKCT010000002.1"/>
</dbReference>
<proteinExistence type="predicted"/>
<evidence type="ECO:0000313" key="2">
    <source>
        <dbReference type="EMBL" id="MBN7810861.1"/>
    </source>
</evidence>
<reference evidence="2 3" key="1">
    <citation type="submission" date="2021-03" db="EMBL/GenBank/DDBJ databases">
        <title>novel species isolated from a fishpond in China.</title>
        <authorList>
            <person name="Lu H."/>
            <person name="Cai Z."/>
        </authorList>
    </citation>
    <scope>NUCLEOTIDE SEQUENCE [LARGE SCALE GENOMIC DNA]</scope>
    <source>
        <strain evidence="2 3">H41</strain>
    </source>
</reference>
<gene>
    <name evidence="2" type="ORF">J0A68_07845</name>
</gene>
<comment type="caution">
    <text evidence="2">The sequence shown here is derived from an EMBL/GenBank/DDBJ whole genome shotgun (WGS) entry which is preliminary data.</text>
</comment>
<evidence type="ECO:0008006" key="4">
    <source>
        <dbReference type="Google" id="ProtNLM"/>
    </source>
</evidence>
<keyword evidence="1" id="KW-0812">Transmembrane</keyword>
<organism evidence="2 3">
    <name type="scientific">Algoriphagus oliviformis</name>
    <dbReference type="NCBI Taxonomy" id="2811231"/>
    <lineage>
        <taxon>Bacteria</taxon>
        <taxon>Pseudomonadati</taxon>
        <taxon>Bacteroidota</taxon>
        <taxon>Cytophagia</taxon>
        <taxon>Cytophagales</taxon>
        <taxon>Cyclobacteriaceae</taxon>
        <taxon>Algoriphagus</taxon>
    </lineage>
</organism>
<protein>
    <recommendedName>
        <fullName evidence="4">Membrane protein insertase YidC</fullName>
    </recommendedName>
</protein>
<evidence type="ECO:0000313" key="3">
    <source>
        <dbReference type="Proteomes" id="UP000664317"/>
    </source>
</evidence>